<dbReference type="InterPro" id="IPR036188">
    <property type="entry name" value="FAD/NAD-bd_sf"/>
</dbReference>
<name>A0A4S3K1X4_9GAMM</name>
<dbReference type="PANTHER" id="PTHR42877">
    <property type="entry name" value="L-ORNITHINE N(5)-MONOOXYGENASE-RELATED"/>
    <property type="match status" value="1"/>
</dbReference>
<evidence type="ECO:0000313" key="2">
    <source>
        <dbReference type="Proteomes" id="UP000295341"/>
    </source>
</evidence>
<protein>
    <submittedName>
        <fullName evidence="1">Cation diffusion facilitator CzcD-associated flavoprotein CzcO</fullName>
    </submittedName>
</protein>
<dbReference type="Proteomes" id="UP000295341">
    <property type="component" value="Unassembled WGS sequence"/>
</dbReference>
<dbReference type="SUPFAM" id="SSF51905">
    <property type="entry name" value="FAD/NAD(P)-binding domain"/>
    <property type="match status" value="1"/>
</dbReference>
<dbReference type="Pfam" id="PF13738">
    <property type="entry name" value="Pyr_redox_3"/>
    <property type="match status" value="1"/>
</dbReference>
<dbReference type="InterPro" id="IPR051209">
    <property type="entry name" value="FAD-bind_Monooxygenase_sf"/>
</dbReference>
<comment type="caution">
    <text evidence="1">The sequence shown here is derived from an EMBL/GenBank/DDBJ whole genome shotgun (WGS) entry which is preliminary data.</text>
</comment>
<dbReference type="RefSeq" id="WP_162850962.1">
    <property type="nucleotide sequence ID" value="NZ_MWIN01000022.1"/>
</dbReference>
<accession>A0A4S3K1X4</accession>
<dbReference type="Gene3D" id="3.50.50.60">
    <property type="entry name" value="FAD/NAD(P)-binding domain"/>
    <property type="match status" value="3"/>
</dbReference>
<dbReference type="AlphaFoldDB" id="A0A4S3K1X4"/>
<sequence length="488" mass="54935">MTQGKTSTPTVLILGAGMSGILAGIKLKEEGIETFEILEMGDSVGGTWRDNTYPGLSCDVPAHSYDYTFEPNWRWKSTYAEGPEIHAYFKHCADKYGVTPHVRFNTRITSVVREEGAWTVTSADGMKRRAQIVINALGVLVHPMDPEIEGLNSFEGPRFHSARWDHSVPLDGKRVGVVGTGSTAVQIICALADQTSKLEMYQRTAQWVGPNYDTKRPEWLRALHRAVPAVSWAAGRIQNWVLENTFCKAVVGNKTMKNLLEKLCRRHLAQVKDPVLREKLTPKFELGCRRLIFSDQFYKAIQKPGVSLVTEGIERIEPKGIRTKDGELHELDVIVTATGFHALDYTRNLIIRNEKGESLGEVWDQGARALRSVAVSGFPNFFMLIGPHSPIGNFSLTGISEIQMRYIMSFVRMIKRGEVKAVNPKLSAQDSYNDHLREGFTKTQWVTGCSSWYLDKNGLPRMYPFTPNQYRQDMKDPDVSEFEITTTA</sequence>
<organism evidence="1 2">
    <name type="scientific">Panacagrimonas perspica</name>
    <dbReference type="NCBI Taxonomy" id="381431"/>
    <lineage>
        <taxon>Bacteria</taxon>
        <taxon>Pseudomonadati</taxon>
        <taxon>Pseudomonadota</taxon>
        <taxon>Gammaproteobacteria</taxon>
        <taxon>Nevskiales</taxon>
        <taxon>Nevskiaceae</taxon>
        <taxon>Panacagrimonas</taxon>
    </lineage>
</organism>
<gene>
    <name evidence="1" type="ORF">DFR24_0289</name>
</gene>
<dbReference type="PRINTS" id="PR00469">
    <property type="entry name" value="PNDRDTASEII"/>
</dbReference>
<keyword evidence="2" id="KW-1185">Reference proteome</keyword>
<evidence type="ECO:0000313" key="1">
    <source>
        <dbReference type="EMBL" id="TDU30932.1"/>
    </source>
</evidence>
<proteinExistence type="predicted"/>
<reference evidence="1 2" key="1">
    <citation type="submission" date="2019-03" db="EMBL/GenBank/DDBJ databases">
        <title>Genomic Encyclopedia of Type Strains, Phase IV (KMG-IV): sequencing the most valuable type-strain genomes for metagenomic binning, comparative biology and taxonomic classification.</title>
        <authorList>
            <person name="Goeker M."/>
        </authorList>
    </citation>
    <scope>NUCLEOTIDE SEQUENCE [LARGE SCALE GENOMIC DNA]</scope>
    <source>
        <strain evidence="1 2">DSM 26377</strain>
    </source>
</reference>
<dbReference type="PANTHER" id="PTHR42877:SF4">
    <property type="entry name" value="FAD_NAD(P)-BINDING DOMAIN-CONTAINING PROTEIN-RELATED"/>
    <property type="match status" value="1"/>
</dbReference>
<dbReference type="EMBL" id="SOBT01000008">
    <property type="protein sequence ID" value="TDU30932.1"/>
    <property type="molecule type" value="Genomic_DNA"/>
</dbReference>